<dbReference type="STRING" id="543379.A0A232F896"/>
<name>A0A232F896_9HYME</name>
<comment type="caution">
    <text evidence="1">The sequence shown here is derived from an EMBL/GenBank/DDBJ whole genome shotgun (WGS) entry which is preliminary data.</text>
</comment>
<dbReference type="EMBL" id="NNAY01000718">
    <property type="protein sequence ID" value="OXU26822.1"/>
    <property type="molecule type" value="Genomic_DNA"/>
</dbReference>
<proteinExistence type="predicted"/>
<dbReference type="OrthoDB" id="5797993at2759"/>
<keyword evidence="2" id="KW-1185">Reference proteome</keyword>
<gene>
    <name evidence="1" type="ORF">TSAR_005053</name>
</gene>
<organism evidence="1 2">
    <name type="scientific">Trichomalopsis sarcophagae</name>
    <dbReference type="NCBI Taxonomy" id="543379"/>
    <lineage>
        <taxon>Eukaryota</taxon>
        <taxon>Metazoa</taxon>
        <taxon>Ecdysozoa</taxon>
        <taxon>Arthropoda</taxon>
        <taxon>Hexapoda</taxon>
        <taxon>Insecta</taxon>
        <taxon>Pterygota</taxon>
        <taxon>Neoptera</taxon>
        <taxon>Endopterygota</taxon>
        <taxon>Hymenoptera</taxon>
        <taxon>Apocrita</taxon>
        <taxon>Proctotrupomorpha</taxon>
        <taxon>Chalcidoidea</taxon>
        <taxon>Pteromalidae</taxon>
        <taxon>Pteromalinae</taxon>
        <taxon>Trichomalopsis</taxon>
    </lineage>
</organism>
<dbReference type="AlphaFoldDB" id="A0A232F896"/>
<evidence type="ECO:0000313" key="2">
    <source>
        <dbReference type="Proteomes" id="UP000215335"/>
    </source>
</evidence>
<dbReference type="Proteomes" id="UP000215335">
    <property type="component" value="Unassembled WGS sequence"/>
</dbReference>
<evidence type="ECO:0000313" key="1">
    <source>
        <dbReference type="EMBL" id="OXU26822.1"/>
    </source>
</evidence>
<dbReference type="PANTHER" id="PTHR37962:SF2">
    <property type="entry name" value="MALE STERILE (3) 76CA"/>
    <property type="match status" value="1"/>
</dbReference>
<accession>A0A232F896</accession>
<sequence length="255" mass="29427">MSLPPLFDKGFPNYIKETYGNVDVFWYQAEFTQSRYPPGQEVSEACTLICLLVAQRISQLGLQVLDVDSTPEFNVVIAEAIIEGNGIHSYIVKNKLIPHPYLNTEEALTFGGKKLSMLKEWNFQVFRQNLDTTLYRNIKSFLCEWYINPESPNLFMLLITCGRTILFIFQQKTKKVILFDSHGHNSARYSNKGLVVAQSPITSLEELCRWYAKEVIHNCYELEADQYELACLYHQQSRRSISSCYECKCSASNNR</sequence>
<reference evidence="1 2" key="1">
    <citation type="journal article" date="2017" name="Curr. Biol.">
        <title>The Evolution of Venom by Co-option of Single-Copy Genes.</title>
        <authorList>
            <person name="Martinson E.O."/>
            <person name="Mrinalini"/>
            <person name="Kelkar Y.D."/>
            <person name="Chang C.H."/>
            <person name="Werren J.H."/>
        </authorList>
    </citation>
    <scope>NUCLEOTIDE SEQUENCE [LARGE SCALE GENOMIC DNA]</scope>
    <source>
        <strain evidence="1 2">Alberta</strain>
        <tissue evidence="1">Whole body</tissue>
    </source>
</reference>
<dbReference type="PANTHER" id="PTHR37962">
    <property type="entry name" value="MALE STERILE (3) 76CA"/>
    <property type="match status" value="1"/>
</dbReference>
<protein>
    <submittedName>
        <fullName evidence="1">Uncharacterized protein</fullName>
    </submittedName>
</protein>